<dbReference type="HOGENOM" id="CLU_1421342_0_0_1"/>
<evidence type="ECO:0000313" key="3">
    <source>
        <dbReference type="Proteomes" id="UP000016924"/>
    </source>
</evidence>
<protein>
    <submittedName>
        <fullName evidence="2">Uncharacterized protein</fullName>
    </submittedName>
</protein>
<dbReference type="EMBL" id="JH767554">
    <property type="protein sequence ID" value="EON60931.1"/>
    <property type="molecule type" value="Genomic_DNA"/>
</dbReference>
<accession>R7YGZ4</accession>
<dbReference type="GeneID" id="19897452"/>
<dbReference type="AlphaFoldDB" id="R7YGZ4"/>
<feature type="region of interest" description="Disordered" evidence="1">
    <location>
        <begin position="143"/>
        <end position="191"/>
    </location>
</feature>
<dbReference type="RefSeq" id="XP_007776248.1">
    <property type="nucleotide sequence ID" value="XM_007778058.1"/>
</dbReference>
<dbReference type="Proteomes" id="UP000016924">
    <property type="component" value="Unassembled WGS sequence"/>
</dbReference>
<evidence type="ECO:0000313" key="2">
    <source>
        <dbReference type="EMBL" id="EON60931.1"/>
    </source>
</evidence>
<dbReference type="OrthoDB" id="10513013at2759"/>
<proteinExistence type="predicted"/>
<evidence type="ECO:0000256" key="1">
    <source>
        <dbReference type="SAM" id="MobiDB-lite"/>
    </source>
</evidence>
<organism evidence="2 3">
    <name type="scientific">Coniosporium apollinis (strain CBS 100218)</name>
    <name type="common">Rock-inhabiting black yeast</name>
    <dbReference type="NCBI Taxonomy" id="1168221"/>
    <lineage>
        <taxon>Eukaryota</taxon>
        <taxon>Fungi</taxon>
        <taxon>Dikarya</taxon>
        <taxon>Ascomycota</taxon>
        <taxon>Pezizomycotina</taxon>
        <taxon>Dothideomycetes</taxon>
        <taxon>Dothideomycetes incertae sedis</taxon>
        <taxon>Coniosporium</taxon>
    </lineage>
</organism>
<reference evidence="3" key="1">
    <citation type="submission" date="2012-06" db="EMBL/GenBank/DDBJ databases">
        <title>The genome sequence of Coniosporium apollinis CBS 100218.</title>
        <authorList>
            <consortium name="The Broad Institute Genome Sequencing Platform"/>
            <person name="Cuomo C."/>
            <person name="Gorbushina A."/>
            <person name="Noack S."/>
            <person name="Walker B."/>
            <person name="Young S.K."/>
            <person name="Zeng Q."/>
            <person name="Gargeya S."/>
            <person name="Fitzgerald M."/>
            <person name="Haas B."/>
            <person name="Abouelleil A."/>
            <person name="Alvarado L."/>
            <person name="Arachchi H.M."/>
            <person name="Berlin A.M."/>
            <person name="Chapman S.B."/>
            <person name="Goldberg J."/>
            <person name="Griggs A."/>
            <person name="Gujja S."/>
            <person name="Hansen M."/>
            <person name="Howarth C."/>
            <person name="Imamovic A."/>
            <person name="Larimer J."/>
            <person name="McCowan C."/>
            <person name="Montmayeur A."/>
            <person name="Murphy C."/>
            <person name="Neiman D."/>
            <person name="Pearson M."/>
            <person name="Priest M."/>
            <person name="Roberts A."/>
            <person name="Saif S."/>
            <person name="Shea T."/>
            <person name="Sisk P."/>
            <person name="Sykes S."/>
            <person name="Wortman J."/>
            <person name="Nusbaum C."/>
            <person name="Birren B."/>
        </authorList>
    </citation>
    <scope>NUCLEOTIDE SEQUENCE [LARGE SCALE GENOMIC DNA]</scope>
    <source>
        <strain evidence="3">CBS 100218</strain>
    </source>
</reference>
<sequence>MTSLVQIREWRTTLNIAHARIAAVRPTLKTKRMVHTDTLSHSDVGVGRLDSPVDHLDKAVGHSVTVVACIDRTGRFNTTVDLSDSVLDRLASVVGHTDAVVGRTDAVVGRTDTVVGCSARVDRSGSVAVHLDGRDHLDTALARSSEAAGHSSEATAYSRGTEAHSDNRGHLIGMMGYTGREGHMESTNRTD</sequence>
<feature type="compositionally biased region" description="Basic and acidic residues" evidence="1">
    <location>
        <begin position="180"/>
        <end position="191"/>
    </location>
</feature>
<keyword evidence="3" id="KW-1185">Reference proteome</keyword>
<gene>
    <name evidence="2" type="ORF">W97_00141</name>
</gene>
<name>R7YGZ4_CONA1</name>